<keyword evidence="3" id="KW-0411">Iron-sulfur</keyword>
<dbReference type="InterPro" id="IPR009010">
    <property type="entry name" value="Asp_de-COase-like_dom_sf"/>
</dbReference>
<gene>
    <name evidence="5" type="ORF">Tbon_01700</name>
</gene>
<protein>
    <submittedName>
        <fullName evidence="5">Molybdopterin-dependent oxidoreductase</fullName>
    </submittedName>
</protein>
<accession>A0ABX6BYM0</accession>
<evidence type="ECO:0000259" key="4">
    <source>
        <dbReference type="PROSITE" id="PS51669"/>
    </source>
</evidence>
<dbReference type="Gene3D" id="2.40.40.20">
    <property type="match status" value="1"/>
</dbReference>
<dbReference type="RefSeq" id="WP_158066006.1">
    <property type="nucleotide sequence ID" value="NZ_CP042829.1"/>
</dbReference>
<evidence type="ECO:0000256" key="1">
    <source>
        <dbReference type="ARBA" id="ARBA00022723"/>
    </source>
</evidence>
<dbReference type="Pfam" id="PF00384">
    <property type="entry name" value="Molybdopterin"/>
    <property type="match status" value="1"/>
</dbReference>
<dbReference type="PROSITE" id="PS51669">
    <property type="entry name" value="4FE4S_MOW_BIS_MGD"/>
    <property type="match status" value="1"/>
</dbReference>
<reference evidence="5 6" key="1">
    <citation type="submission" date="2019-10" db="EMBL/GenBank/DDBJ databases">
        <title>Thermopilla bonchosmolovskayae gen. nov., sp. nov., a moderately thermophilic Chloroflexi bacterium from a Chukotka hot spring (Arctic, Russia), representing a novel classis Thermopillaia, which include previously uncultivated lineage OLB14.</title>
        <authorList>
            <person name="Kochetkova T.V."/>
            <person name="Zayulina K.S."/>
            <person name="Zhigarkov V.S."/>
            <person name="Minaev N.V."/>
            <person name="Novikov A."/>
            <person name="Toshchakov S.V."/>
            <person name="Elcheninov A.G."/>
            <person name="Kublanov I.V."/>
        </authorList>
    </citation>
    <scope>NUCLEOTIDE SEQUENCE [LARGE SCALE GENOMIC DNA]</scope>
    <source>
        <strain evidence="5 6">3753O</strain>
    </source>
</reference>
<evidence type="ECO:0000256" key="3">
    <source>
        <dbReference type="ARBA" id="ARBA00023014"/>
    </source>
</evidence>
<dbReference type="PANTHER" id="PTHR43742:SF6">
    <property type="entry name" value="OXIDOREDUCTASE YYAE-RELATED"/>
    <property type="match status" value="1"/>
</dbReference>
<evidence type="ECO:0000313" key="5">
    <source>
        <dbReference type="EMBL" id="QFG02067.1"/>
    </source>
</evidence>
<evidence type="ECO:0000256" key="2">
    <source>
        <dbReference type="ARBA" id="ARBA00023004"/>
    </source>
</evidence>
<dbReference type="SUPFAM" id="SSF53706">
    <property type="entry name" value="Formate dehydrogenase/DMSO reductase, domains 1-3"/>
    <property type="match status" value="1"/>
</dbReference>
<dbReference type="InterPro" id="IPR006656">
    <property type="entry name" value="Mopterin_OxRdtase"/>
</dbReference>
<dbReference type="Proteomes" id="UP000326331">
    <property type="component" value="Chromosome"/>
</dbReference>
<dbReference type="SUPFAM" id="SSF50692">
    <property type="entry name" value="ADC-like"/>
    <property type="match status" value="1"/>
</dbReference>
<keyword evidence="2" id="KW-0408">Iron</keyword>
<name>A0ABX6BYM0_9CHLR</name>
<dbReference type="EMBL" id="CP042829">
    <property type="protein sequence ID" value="QFG02067.1"/>
    <property type="molecule type" value="Genomic_DNA"/>
</dbReference>
<feature type="domain" description="4Fe-4S Mo/W bis-MGD-type" evidence="4">
    <location>
        <begin position="58"/>
        <end position="127"/>
    </location>
</feature>
<dbReference type="Gene3D" id="3.40.50.12440">
    <property type="match status" value="3"/>
</dbReference>
<dbReference type="PANTHER" id="PTHR43742">
    <property type="entry name" value="TRIMETHYLAMINE-N-OXIDE REDUCTASE"/>
    <property type="match status" value="1"/>
</dbReference>
<keyword evidence="6" id="KW-1185">Reference proteome</keyword>
<keyword evidence="1" id="KW-0479">Metal-binding</keyword>
<organism evidence="5 6">
    <name type="scientific">Tepidiforma bonchosmolovskayae</name>
    <dbReference type="NCBI Taxonomy" id="2601677"/>
    <lineage>
        <taxon>Bacteria</taxon>
        <taxon>Bacillati</taxon>
        <taxon>Chloroflexota</taxon>
        <taxon>Tepidiformia</taxon>
        <taxon>Tepidiformales</taxon>
        <taxon>Tepidiformaceae</taxon>
        <taxon>Tepidiforma</taxon>
    </lineage>
</organism>
<dbReference type="InterPro" id="IPR006963">
    <property type="entry name" value="Mopterin_OxRdtase_4Fe-4S_dom"/>
</dbReference>
<proteinExistence type="predicted"/>
<evidence type="ECO:0000313" key="6">
    <source>
        <dbReference type="Proteomes" id="UP000326331"/>
    </source>
</evidence>
<sequence>MDRRQFIKLSAGLAAAGTAAYAGQRLSFLQAAPGVANPLQYYPNRGWERLYRDQYRYDSSFTFVCAPNCTHNCRLRAFVRNGIVIRTEQNYDCQDVGDPSGNFATAAWNPRGCNKGATLTRRIYGPYRLRNPMIRKGWKQWADDGFPALTPEARSKYRFDARGRDTFVNVSWDDAFRYAARGLEAIARRYSGEEGKRILLEEGYQPEMVEEMGGAGTRTFKMRGGMGLLGVLGKYGMYRMSNMMALLDVHVRGVSPEEARGGRNWSNYTWHGDQAPGTPFVTGLQNSDCDFNDMRNARLHIGVGKNLVENKMADAHFFIELMERGGKIVTITPEYSPPATKADYWIPCRPGLGDTAIFLAISRILMERKLYDADFVKRFTDLPLLIRTDTLKRLDPRDVFPGYQPSLDPNGPSFKVQGLTRDQYSKLQDYVVYDSKSRSLSPVTRDDVGDRLAAKGIDPQLEYTGTVRTLDGRDVQVMTLWEAYKIHLRDYDVATASEISGAPAELIERLANDIATMKPVAIHVGEGINHWFHATLHNRAVHLPLMLTGNIGKPGAGMYSWAGNYKAALFQGTPETGPGFKGWIAEDPFEPNLDPAARGKDIKAHAYTKDEEPAFWDHGDRAFIVDTPKYGRKVFTGKTHMPTPTKVIWTTNVNLINNAKWLYMVLFNVLPKIDMIITQDIEMTLSCEYSDVVLPANSWLEMQQVEVTASCQNPFLQIWKGGIPPMFDTRDDISIMAGVAKALSELTGDERFANYWKFALEGRADIYLQRLLDSSGTTSGYRVSDILAGKYGEPGSALMLFRSYPRVPYYEQIHDSMPFHTDTGRMNSYCDIPEALEYGENFIVHREGPEATPYLPNVIVSSNPLIRPEDYGIPPDDLDPERRTVRNIKLPWNQVKQTRNPLWEQGFRFYFLTPKTRHTVHSSWSVTDWMNLYATDFTDPYRADRRMASVGDQQLHMNPEDARELGLEEGDYVWVDANPADRPFFGWTPDDPRYKVARLMLRVKLNPAYPRGVVMTKHGGFGATEKTVLAHETRADGRAVSADTGYQSNFRYGSHQSVTRDWSMPMHQTDHLFHKAKVAQAFIFGGEADNHAVNTVPKETLVRITKAEDGGLNGQGKWAAGQDGMSPGRTSAVMDRYIAGKLVTVRRA</sequence>
<dbReference type="InterPro" id="IPR050612">
    <property type="entry name" value="Prok_Mopterin_Oxidored"/>
</dbReference>